<reference evidence="6" key="1">
    <citation type="submission" date="2022-03" db="EMBL/GenBank/DDBJ databases">
        <authorList>
            <person name="Lindestad O."/>
        </authorList>
    </citation>
    <scope>NUCLEOTIDE SEQUENCE</scope>
</reference>
<dbReference type="GO" id="GO:0005524">
    <property type="term" value="F:ATP binding"/>
    <property type="evidence" value="ECO:0007669"/>
    <property type="project" value="UniProtKB-KW"/>
</dbReference>
<dbReference type="GO" id="GO:0004703">
    <property type="term" value="F:G protein-coupled receptor kinase activity"/>
    <property type="evidence" value="ECO:0007669"/>
    <property type="project" value="TreeGrafter"/>
</dbReference>
<keyword evidence="2" id="KW-0808">Transferase</keyword>
<proteinExistence type="predicted"/>
<sequence>MADLEAVLADVSYLMAMEKSKCTPAARASKKIVLPDPSVRSVMHKYMEKKNEVNFDKIFNQVLDLMNLIGDRGQYSSADSNKHLI</sequence>
<name>A0A8S4S646_9NEOP</name>
<keyword evidence="5" id="KW-0067">ATP-binding</keyword>
<dbReference type="GO" id="GO:0009966">
    <property type="term" value="P:regulation of signal transduction"/>
    <property type="evidence" value="ECO:0007669"/>
    <property type="project" value="TreeGrafter"/>
</dbReference>
<keyword evidence="7" id="KW-1185">Reference proteome</keyword>
<protein>
    <submittedName>
        <fullName evidence="6">Jg8797 protein</fullName>
    </submittedName>
</protein>
<evidence type="ECO:0000256" key="5">
    <source>
        <dbReference type="ARBA" id="ARBA00022840"/>
    </source>
</evidence>
<dbReference type="Proteomes" id="UP000838756">
    <property type="component" value="Unassembled WGS sequence"/>
</dbReference>
<dbReference type="GO" id="GO:0001664">
    <property type="term" value="F:G protein-coupled receptor binding"/>
    <property type="evidence" value="ECO:0007669"/>
    <property type="project" value="TreeGrafter"/>
</dbReference>
<dbReference type="Gene3D" id="1.10.287.1270">
    <property type="match status" value="1"/>
</dbReference>
<dbReference type="EMBL" id="CAKXAJ010025940">
    <property type="protein sequence ID" value="CAH2246729.1"/>
    <property type="molecule type" value="Genomic_DNA"/>
</dbReference>
<evidence type="ECO:0000256" key="1">
    <source>
        <dbReference type="ARBA" id="ARBA00022527"/>
    </source>
</evidence>
<accession>A0A8S4S646</accession>
<organism evidence="6 7">
    <name type="scientific">Pararge aegeria aegeria</name>
    <dbReference type="NCBI Taxonomy" id="348720"/>
    <lineage>
        <taxon>Eukaryota</taxon>
        <taxon>Metazoa</taxon>
        <taxon>Ecdysozoa</taxon>
        <taxon>Arthropoda</taxon>
        <taxon>Hexapoda</taxon>
        <taxon>Insecta</taxon>
        <taxon>Pterygota</taxon>
        <taxon>Neoptera</taxon>
        <taxon>Endopterygota</taxon>
        <taxon>Lepidoptera</taxon>
        <taxon>Glossata</taxon>
        <taxon>Ditrysia</taxon>
        <taxon>Papilionoidea</taxon>
        <taxon>Nymphalidae</taxon>
        <taxon>Satyrinae</taxon>
        <taxon>Satyrini</taxon>
        <taxon>Parargina</taxon>
        <taxon>Pararge</taxon>
    </lineage>
</organism>
<dbReference type="AlphaFoldDB" id="A0A8S4S646"/>
<dbReference type="PANTHER" id="PTHR24355:SF18">
    <property type="entry name" value="G PROTEIN-COUPLED RECEPTOR KINASE"/>
    <property type="match status" value="1"/>
</dbReference>
<dbReference type="PANTHER" id="PTHR24355">
    <property type="entry name" value="G PROTEIN-COUPLED RECEPTOR KINASE/RIBOSOMAL PROTEIN S6 KINASE"/>
    <property type="match status" value="1"/>
</dbReference>
<gene>
    <name evidence="6" type="primary">jg8797</name>
    <name evidence="6" type="ORF">PAEG_LOCUS21411</name>
</gene>
<dbReference type="OrthoDB" id="354826at2759"/>
<evidence type="ECO:0000256" key="4">
    <source>
        <dbReference type="ARBA" id="ARBA00022777"/>
    </source>
</evidence>
<keyword evidence="4" id="KW-0418">Kinase</keyword>
<dbReference type="GO" id="GO:0007186">
    <property type="term" value="P:G protein-coupled receptor signaling pathway"/>
    <property type="evidence" value="ECO:0007669"/>
    <property type="project" value="TreeGrafter"/>
</dbReference>
<evidence type="ECO:0000313" key="7">
    <source>
        <dbReference type="Proteomes" id="UP000838756"/>
    </source>
</evidence>
<evidence type="ECO:0000256" key="2">
    <source>
        <dbReference type="ARBA" id="ARBA00022679"/>
    </source>
</evidence>
<keyword evidence="3" id="KW-0547">Nucleotide-binding</keyword>
<comment type="caution">
    <text evidence="6">The sequence shown here is derived from an EMBL/GenBank/DDBJ whole genome shotgun (WGS) entry which is preliminary data.</text>
</comment>
<keyword evidence="1" id="KW-0723">Serine/threonine-protein kinase</keyword>
<evidence type="ECO:0000313" key="6">
    <source>
        <dbReference type="EMBL" id="CAH2246729.1"/>
    </source>
</evidence>
<evidence type="ECO:0000256" key="3">
    <source>
        <dbReference type="ARBA" id="ARBA00022741"/>
    </source>
</evidence>